<evidence type="ECO:0000313" key="2">
    <source>
        <dbReference type="EMBL" id="CDD55371.1"/>
    </source>
</evidence>
<dbReference type="Proteomes" id="UP000018141">
    <property type="component" value="Unassembled WGS sequence"/>
</dbReference>
<dbReference type="InterPro" id="IPR023804">
    <property type="entry name" value="DUF3792_TM"/>
</dbReference>
<organism evidence="2 3">
    <name type="scientific">Bacteroides pectinophilus CAG:437</name>
    <dbReference type="NCBI Taxonomy" id="1263051"/>
    <lineage>
        <taxon>Bacteria</taxon>
        <taxon>Bacillati</taxon>
        <taxon>Bacillota</taxon>
        <taxon>Clostridia</taxon>
        <taxon>Eubacteriales</taxon>
    </lineage>
</organism>
<evidence type="ECO:0000313" key="3">
    <source>
        <dbReference type="Proteomes" id="UP000018141"/>
    </source>
</evidence>
<comment type="caution">
    <text evidence="2">The sequence shown here is derived from an EMBL/GenBank/DDBJ whole genome shotgun (WGS) entry which is preliminary data.</text>
</comment>
<feature type="transmembrane region" description="Helical" evidence="1">
    <location>
        <begin position="39"/>
        <end position="59"/>
    </location>
</feature>
<protein>
    <recommendedName>
        <fullName evidence="4">TIGR04086 family membrane protein</fullName>
    </recommendedName>
</protein>
<evidence type="ECO:0008006" key="4">
    <source>
        <dbReference type="Google" id="ProtNLM"/>
    </source>
</evidence>
<dbReference type="AlphaFoldDB" id="R7APM9"/>
<reference evidence="2" key="1">
    <citation type="submission" date="2012-11" db="EMBL/GenBank/DDBJ databases">
        <title>Dependencies among metagenomic species, viruses, plasmids and units of genetic variation.</title>
        <authorList>
            <person name="Nielsen H.B."/>
            <person name="Almeida M."/>
            <person name="Juncker A.S."/>
            <person name="Rasmussen S."/>
            <person name="Li J."/>
            <person name="Sunagawa S."/>
            <person name="Plichta D."/>
            <person name="Gautier L."/>
            <person name="Le Chatelier E."/>
            <person name="Peletier E."/>
            <person name="Bonde I."/>
            <person name="Nielsen T."/>
            <person name="Manichanh C."/>
            <person name="Arumugam M."/>
            <person name="Batto J."/>
            <person name="Santos M.B.Q.D."/>
            <person name="Blom N."/>
            <person name="Borruel N."/>
            <person name="Burgdorf K.S."/>
            <person name="Boumezbeur F."/>
            <person name="Casellas F."/>
            <person name="Dore J."/>
            <person name="Guarner F."/>
            <person name="Hansen T."/>
            <person name="Hildebrand F."/>
            <person name="Kaas R.S."/>
            <person name="Kennedy S."/>
            <person name="Kristiansen K."/>
            <person name="Kultima J.R."/>
            <person name="Leonard P."/>
            <person name="Levenez F."/>
            <person name="Lund O."/>
            <person name="Moumen B."/>
            <person name="Le Paslier D."/>
            <person name="Pons N."/>
            <person name="Pedersen O."/>
            <person name="Prifti E."/>
            <person name="Qin J."/>
            <person name="Raes J."/>
            <person name="Tap J."/>
            <person name="Tims S."/>
            <person name="Ussery D.W."/>
            <person name="Yamada T."/>
            <person name="MetaHit consortium"/>
            <person name="Renault P."/>
            <person name="Sicheritz-Ponten T."/>
            <person name="Bork P."/>
            <person name="Wang J."/>
            <person name="Brunak S."/>
            <person name="Ehrlich S.D."/>
        </authorList>
    </citation>
    <scope>NUCLEOTIDE SEQUENCE [LARGE SCALE GENOMIC DNA]</scope>
</reference>
<sequence length="118" mass="12614">MKDNAIRIVKAVVASYVASFVFILIIALMMYRLKLSENQVRIGIMAVYFLSAAIGGFLLSKSMGKRRLIMGLSAGLIYFIVLTLMSLVINKSIDRDAAEIIKALAACSIGGVIGGIAG</sequence>
<dbReference type="EMBL" id="CBHH010000006">
    <property type="protein sequence ID" value="CDD55371.1"/>
    <property type="molecule type" value="Genomic_DNA"/>
</dbReference>
<feature type="transmembrane region" description="Helical" evidence="1">
    <location>
        <begin position="68"/>
        <end position="88"/>
    </location>
</feature>
<name>R7APM9_9FIRM</name>
<dbReference type="Pfam" id="PF12670">
    <property type="entry name" value="DUF3792"/>
    <property type="match status" value="1"/>
</dbReference>
<keyword evidence="1" id="KW-1133">Transmembrane helix</keyword>
<evidence type="ECO:0000256" key="1">
    <source>
        <dbReference type="SAM" id="Phobius"/>
    </source>
</evidence>
<proteinExistence type="predicted"/>
<feature type="transmembrane region" description="Helical" evidence="1">
    <location>
        <begin position="12"/>
        <end position="33"/>
    </location>
</feature>
<gene>
    <name evidence="2" type="ORF">BN656_00226</name>
</gene>
<keyword evidence="1" id="KW-0472">Membrane</keyword>
<accession>R7APM9</accession>
<keyword evidence="1" id="KW-0812">Transmembrane</keyword>
<dbReference type="NCBIfam" id="TIGR04086">
    <property type="entry name" value="TIGR04086_membr"/>
    <property type="match status" value="1"/>
</dbReference>